<protein>
    <submittedName>
        <fullName evidence="4">Prephenate dehydrogenase</fullName>
        <ecNumber evidence="3">1.3.1.12</ecNumber>
    </submittedName>
</protein>
<evidence type="ECO:0000256" key="1">
    <source>
        <dbReference type="ARBA" id="ARBA00023002"/>
    </source>
</evidence>
<evidence type="ECO:0000313" key="5">
    <source>
        <dbReference type="Proteomes" id="UP000198669"/>
    </source>
</evidence>
<dbReference type="InterPro" id="IPR008927">
    <property type="entry name" value="6-PGluconate_DH-like_C_sf"/>
</dbReference>
<reference evidence="3 6" key="2">
    <citation type="submission" date="2018-10" db="EMBL/GenBank/DDBJ databases">
        <title>Cultivation of a novel Methanohalophilus strain from Kebrit Deep of the Red Sea and a genomic comparison of members of the genus Methanohalophilus.</title>
        <authorList>
            <person name="Guan Y."/>
            <person name="Ngugi D.K."/>
            <person name="Stingl U."/>
        </authorList>
    </citation>
    <scope>NUCLEOTIDE SEQUENCE [LARGE SCALE GENOMIC DNA]</scope>
    <source>
        <strain evidence="3 6">DSM 3094</strain>
    </source>
</reference>
<dbReference type="PROSITE" id="PS51176">
    <property type="entry name" value="PDH_ADH"/>
    <property type="match status" value="1"/>
</dbReference>
<sequence length="435" mass="49283">MKILIIGGTGEMGQWFATFFKSRGYEVWISGKSGKMEVAERLGVHFTAEPDIVIPTCDIVIVSVPINITPTLIEQTGPKMKKGSLLMDLTSLKKKPVEAMKRYVPENVEFLGTHPMFGPSIPSLQGQTFILTPVDGRCERWFDHIFNLLSEEEASIEVITPDEHDHFVSIVQGLTHFAYITIGATMQKLDFDVKGSRRFMSPVYDIMLDFVGRILGQNPELYALIQMENPEVIRVHDIFIERCRHFSSMVRSHDTGQFCEDMKAAALHFGDTSSALRRSDKLINSKVAEFEELVHSTGHERGLLHIYSGKMHVGIVKKVTSSNVTLKEGKKELQLKIGNIRILSADELNHWKENKLKPTLRDISVFIPRSARPFTIQQILDCRIDGVKVETIDTYPHKKGPSATFRLNIRGDLDAYEIHREMEELLEGMGCSLRK</sequence>
<evidence type="ECO:0000313" key="3">
    <source>
        <dbReference type="EMBL" id="RNI10690.1"/>
    </source>
</evidence>
<dbReference type="SUPFAM" id="SSF48179">
    <property type="entry name" value="6-phosphogluconate dehydrogenase C-terminal domain-like"/>
    <property type="match status" value="1"/>
</dbReference>
<dbReference type="GeneID" id="30582557"/>
<dbReference type="OrthoDB" id="24743at2157"/>
<evidence type="ECO:0000259" key="2">
    <source>
        <dbReference type="PROSITE" id="PS51176"/>
    </source>
</evidence>
<dbReference type="GO" id="GO:0070403">
    <property type="term" value="F:NAD+ binding"/>
    <property type="evidence" value="ECO:0007669"/>
    <property type="project" value="InterPro"/>
</dbReference>
<reference evidence="4 5" key="1">
    <citation type="submission" date="2016-10" db="EMBL/GenBank/DDBJ databases">
        <authorList>
            <person name="de Groot N.N."/>
        </authorList>
    </citation>
    <scope>NUCLEOTIDE SEQUENCE [LARGE SCALE GENOMIC DNA]</scope>
    <source>
        <strain evidence="4 5">Z-7982</strain>
    </source>
</reference>
<feature type="domain" description="Prephenate/arogenate dehydrogenase" evidence="2">
    <location>
        <begin position="1"/>
        <end position="280"/>
    </location>
</feature>
<dbReference type="PIRSF" id="PIRSF006549">
    <property type="entry name" value="PDH_arog_dh_reg"/>
    <property type="match status" value="1"/>
</dbReference>
<dbReference type="GO" id="GO:0004665">
    <property type="term" value="F:prephenate dehydrogenase (NADP+) activity"/>
    <property type="evidence" value="ECO:0007669"/>
    <property type="project" value="InterPro"/>
</dbReference>
<dbReference type="InterPro" id="IPR003099">
    <property type="entry name" value="Prephen_DH"/>
</dbReference>
<dbReference type="Gene3D" id="3.40.50.720">
    <property type="entry name" value="NAD(P)-binding Rossmann-like Domain"/>
    <property type="match status" value="1"/>
</dbReference>
<keyword evidence="1 3" id="KW-0560">Oxidoreductase</keyword>
<accession>A0A1H2QKP9</accession>
<evidence type="ECO:0000313" key="6">
    <source>
        <dbReference type="Proteomes" id="UP000267921"/>
    </source>
</evidence>
<dbReference type="RefSeq" id="WP_072560814.1">
    <property type="nucleotide sequence ID" value="NZ_CP017921.1"/>
</dbReference>
<dbReference type="AlphaFoldDB" id="A0A1H2QKP9"/>
<dbReference type="InterPro" id="IPR046825">
    <property type="entry name" value="PDH_C"/>
</dbReference>
<dbReference type="InterPro" id="IPR046826">
    <property type="entry name" value="PDH_N"/>
</dbReference>
<dbReference type="EMBL" id="RJJG01000001">
    <property type="protein sequence ID" value="RNI10690.1"/>
    <property type="molecule type" value="Genomic_DNA"/>
</dbReference>
<evidence type="ECO:0000313" key="4">
    <source>
        <dbReference type="EMBL" id="SDW07731.1"/>
    </source>
</evidence>
<name>A0A1H2QKP9_9EURY</name>
<dbReference type="Proteomes" id="UP000198669">
    <property type="component" value="Unassembled WGS sequence"/>
</dbReference>
<dbReference type="InterPro" id="IPR050812">
    <property type="entry name" value="Preph/Arog_dehydrog"/>
</dbReference>
<dbReference type="NCBIfam" id="NF006411">
    <property type="entry name" value="PRK08655.1-5"/>
    <property type="match status" value="1"/>
</dbReference>
<dbReference type="Pfam" id="PF02153">
    <property type="entry name" value="PDH_N"/>
    <property type="match status" value="1"/>
</dbReference>
<proteinExistence type="predicted"/>
<dbReference type="PANTHER" id="PTHR21363">
    <property type="entry name" value="PREPHENATE DEHYDROGENASE"/>
    <property type="match status" value="1"/>
</dbReference>
<dbReference type="SUPFAM" id="SSF51735">
    <property type="entry name" value="NAD(P)-binding Rossmann-fold domains"/>
    <property type="match status" value="1"/>
</dbReference>
<dbReference type="Gene3D" id="1.10.3660.10">
    <property type="entry name" value="6-phosphogluconate dehydrogenase C-terminal like domain"/>
    <property type="match status" value="1"/>
</dbReference>
<dbReference type="InterPro" id="IPR008299">
    <property type="entry name" value="Prep_DH/arog_DH"/>
</dbReference>
<dbReference type="EC" id="1.3.1.12" evidence="3"/>
<dbReference type="PANTHER" id="PTHR21363:SF0">
    <property type="entry name" value="PREPHENATE DEHYDROGENASE [NADP(+)]"/>
    <property type="match status" value="1"/>
</dbReference>
<organism evidence="4 5">
    <name type="scientific">Methanohalophilus halophilus</name>
    <dbReference type="NCBI Taxonomy" id="2177"/>
    <lineage>
        <taxon>Archaea</taxon>
        <taxon>Methanobacteriati</taxon>
        <taxon>Methanobacteriota</taxon>
        <taxon>Stenosarchaea group</taxon>
        <taxon>Methanomicrobia</taxon>
        <taxon>Methanosarcinales</taxon>
        <taxon>Methanosarcinaceae</taxon>
        <taxon>Methanohalophilus</taxon>
    </lineage>
</organism>
<dbReference type="EMBL" id="FNMU01000001">
    <property type="protein sequence ID" value="SDW07731.1"/>
    <property type="molecule type" value="Genomic_DNA"/>
</dbReference>
<gene>
    <name evidence="3" type="ORF">EFE40_00460</name>
    <name evidence="4" type="ORF">SAMN04515625_0291</name>
</gene>
<dbReference type="Proteomes" id="UP000267921">
    <property type="component" value="Unassembled WGS sequence"/>
</dbReference>
<dbReference type="Pfam" id="PF20463">
    <property type="entry name" value="PDH_C"/>
    <property type="match status" value="1"/>
</dbReference>
<dbReference type="GO" id="GO:0008977">
    <property type="term" value="F:prephenate dehydrogenase (NAD+) activity"/>
    <property type="evidence" value="ECO:0007669"/>
    <property type="project" value="UniProtKB-EC"/>
</dbReference>
<dbReference type="InterPro" id="IPR036291">
    <property type="entry name" value="NAD(P)-bd_dom_sf"/>
</dbReference>
<dbReference type="GO" id="GO:0006571">
    <property type="term" value="P:tyrosine biosynthetic process"/>
    <property type="evidence" value="ECO:0007669"/>
    <property type="project" value="InterPro"/>
</dbReference>